<sequence length="736" mass="80926">MLKRKIGELGEPSERFEEVTPQESEAKGAPGQQPKQSTPNENGDTLTDVTTHKAKKGDAIYGNMHYVQGFSNRLAVNDVEILEQYVSYRLGQCTQSLPRLISNTVKSFLKKQCADGFPGTDAFTDKRNDSAPALTPERARQGNLRDGSDTDEANEATTADEKPSKECRHSCGTGHKTVQPPPVIPYASAYWLGKRGPPGADNAGKKLSIGHHVRTKCGEIPYVHLINPDTDEHVKIIPKGLTFRASLLGPYRESEHGGHTDVTFAKENWTEEQYEKEKVTRLKCPLSETRLMEDPAMPGYFCFQEGMTFQTSNAKGEFFRLGVQAVAEGSASPLQPSGFPWVAVMTKSAPFEVHNTRSLNDRAPDILPQLSSGSEPSDVKLLKGVGRTAAENLRKTNIQNVKQLLAASQRDELRAQLKQILRKDLDCVLEHARTAVPLPLRVWTRADGYGITCIPEHTDRFGFLHVNYPYQLVTPKITYSINKDMATNGFPSIPFQLEPLCQELKEAAMVDWLKDRHPNWALASNAVGIGPSPGELDLVRRCSSLPAKSDDTPKPPMQPDQIKMSTELLALAKAGIPIGSQLGSQLSSQHAQLLQQMQHLPTGMLLKDPRLLQPMVHRQEMAMSAAPMVPQGLTLSLFPPPLSESGVVNKDGEVGTNSAFSRFPKEAAQHVQQRALSGQVNIPDEFQLRRSLSAPHPQTQTGFFGLSLNPDQRGQAEKDGVNITLDLLSPDGNVRG</sequence>
<feature type="compositionally biased region" description="Polar residues" evidence="1">
    <location>
        <begin position="33"/>
        <end position="48"/>
    </location>
</feature>
<proteinExistence type="predicted"/>
<reference evidence="2 3" key="1">
    <citation type="journal article" date="2015" name="Genome Biol. Evol.">
        <title>Comparative Genomics of a Bacterivorous Green Alga Reveals Evolutionary Causalities and Consequences of Phago-Mixotrophic Mode of Nutrition.</title>
        <authorList>
            <person name="Burns J.A."/>
            <person name="Paasch A."/>
            <person name="Narechania A."/>
            <person name="Kim E."/>
        </authorList>
    </citation>
    <scope>NUCLEOTIDE SEQUENCE [LARGE SCALE GENOMIC DNA]</scope>
    <source>
        <strain evidence="2 3">PLY_AMNH</strain>
    </source>
</reference>
<accession>A0AAE0BK51</accession>
<dbReference type="Proteomes" id="UP001190700">
    <property type="component" value="Unassembled WGS sequence"/>
</dbReference>
<feature type="compositionally biased region" description="Basic and acidic residues" evidence="1">
    <location>
        <begin position="159"/>
        <end position="169"/>
    </location>
</feature>
<dbReference type="AlphaFoldDB" id="A0AAE0BK51"/>
<dbReference type="EMBL" id="LGRX02034572">
    <property type="protein sequence ID" value="KAK3237479.1"/>
    <property type="molecule type" value="Genomic_DNA"/>
</dbReference>
<feature type="compositionally biased region" description="Basic and acidic residues" evidence="1">
    <location>
        <begin position="1"/>
        <end position="18"/>
    </location>
</feature>
<protein>
    <submittedName>
        <fullName evidence="2">Uncharacterized protein</fullName>
    </submittedName>
</protein>
<keyword evidence="3" id="KW-1185">Reference proteome</keyword>
<feature type="region of interest" description="Disordered" evidence="1">
    <location>
        <begin position="1"/>
        <end position="48"/>
    </location>
</feature>
<evidence type="ECO:0000256" key="1">
    <source>
        <dbReference type="SAM" id="MobiDB-lite"/>
    </source>
</evidence>
<evidence type="ECO:0000313" key="2">
    <source>
        <dbReference type="EMBL" id="KAK3237479.1"/>
    </source>
</evidence>
<comment type="caution">
    <text evidence="2">The sequence shown here is derived from an EMBL/GenBank/DDBJ whole genome shotgun (WGS) entry which is preliminary data.</text>
</comment>
<name>A0AAE0BK51_9CHLO</name>
<organism evidence="2 3">
    <name type="scientific">Cymbomonas tetramitiformis</name>
    <dbReference type="NCBI Taxonomy" id="36881"/>
    <lineage>
        <taxon>Eukaryota</taxon>
        <taxon>Viridiplantae</taxon>
        <taxon>Chlorophyta</taxon>
        <taxon>Pyramimonadophyceae</taxon>
        <taxon>Pyramimonadales</taxon>
        <taxon>Pyramimonadaceae</taxon>
        <taxon>Cymbomonas</taxon>
    </lineage>
</organism>
<feature type="region of interest" description="Disordered" evidence="1">
    <location>
        <begin position="119"/>
        <end position="179"/>
    </location>
</feature>
<gene>
    <name evidence="2" type="ORF">CYMTET_52448</name>
</gene>
<evidence type="ECO:0000313" key="3">
    <source>
        <dbReference type="Proteomes" id="UP001190700"/>
    </source>
</evidence>